<evidence type="ECO:0000313" key="5">
    <source>
        <dbReference type="EMBL" id="JAI66257.1"/>
    </source>
</evidence>
<dbReference type="AlphaFoldDB" id="A0A0P4WC73"/>
<name>A0A0P4WC73_SCYOL</name>
<dbReference type="GO" id="GO:0043161">
    <property type="term" value="P:proteasome-mediated ubiquitin-dependent protein catabolic process"/>
    <property type="evidence" value="ECO:0007669"/>
    <property type="project" value="TreeGrafter"/>
</dbReference>
<dbReference type="GO" id="GO:0061630">
    <property type="term" value="F:ubiquitin protein ligase activity"/>
    <property type="evidence" value="ECO:0007669"/>
    <property type="project" value="TreeGrafter"/>
</dbReference>
<evidence type="ECO:0008006" key="6">
    <source>
        <dbReference type="Google" id="ProtNLM"/>
    </source>
</evidence>
<dbReference type="PROSITE" id="PS51125">
    <property type="entry name" value="NHL"/>
    <property type="match status" value="1"/>
</dbReference>
<dbReference type="PANTHER" id="PTHR24104:SF25">
    <property type="entry name" value="PROTEIN LIN-41"/>
    <property type="match status" value="1"/>
</dbReference>
<dbReference type="InterPro" id="IPR011042">
    <property type="entry name" value="6-blade_b-propeller_TolB-like"/>
</dbReference>
<dbReference type="Pfam" id="PF01436">
    <property type="entry name" value="NHL"/>
    <property type="match status" value="1"/>
</dbReference>
<evidence type="ECO:0000256" key="4">
    <source>
        <dbReference type="SAM" id="MobiDB-lite"/>
    </source>
</evidence>
<keyword evidence="1" id="KW-0677">Repeat</keyword>
<keyword evidence="3" id="KW-0175">Coiled coil</keyword>
<dbReference type="GO" id="GO:0008270">
    <property type="term" value="F:zinc ion binding"/>
    <property type="evidence" value="ECO:0007669"/>
    <property type="project" value="UniProtKB-KW"/>
</dbReference>
<dbReference type="CDD" id="cd05819">
    <property type="entry name" value="NHL"/>
    <property type="match status" value="1"/>
</dbReference>
<dbReference type="EMBL" id="GDRN01052723">
    <property type="protein sequence ID" value="JAI66257.1"/>
    <property type="molecule type" value="Transcribed_RNA"/>
</dbReference>
<dbReference type="PANTHER" id="PTHR24104">
    <property type="entry name" value="E3 UBIQUITIN-PROTEIN LIGASE NHLRC1-RELATED"/>
    <property type="match status" value="1"/>
</dbReference>
<proteinExistence type="predicted"/>
<evidence type="ECO:0000256" key="1">
    <source>
        <dbReference type="ARBA" id="ARBA00022737"/>
    </source>
</evidence>
<reference evidence="5" key="1">
    <citation type="submission" date="2015-09" db="EMBL/GenBank/DDBJ databases">
        <title>Scylla olivacea transcriptome.</title>
        <authorList>
            <person name="Ikhwanuddin M."/>
        </authorList>
    </citation>
    <scope>NUCLEOTIDE SEQUENCE</scope>
</reference>
<sequence>MAGQAARRGGDAPVNLQQHFRMALAGISSQDIDGKQTQKILDKKMNKAKRELVKLQQSYDAAVDDIQKHYCNASAALTAIKEEALKALDTYMLEYQKRLRKEMETMRELQESLSSYVLNDKMHKGSLSEDDSMGMTSSHDQAVARIIEIYVETVPSFRFLGNEAFLFQVINGSFLPYFGCITVDNKLLATDLHLHGTVDPFNLCYTFRIDVPNGVLEIEDLESKIKCQLYEKERGGSVSLTPVWVTDHFEIKMGFPKKTAFCLGVYFLEQHITGSPVNYNMDSGTLQTANSDMKDMEVVKPSAKRTLGMPDSHIEAALHEVNTSNDTNNNSSSINNNDNSKSSKNNTDISETNLLISGRTCKISKRTRLPFCPTTIKSVQPLFEVPKASHKESVTSTQDSGVSCSSPVSQEEIATQTQEKQGVQPVIKYEIRQRARPLPCAEEVDPKCCLNPVAKCREEKGSEKKQSMLEQPIETTTDCFGEHENLSRKICFPNKFISHTFHPGVCRNKPRRKGASNEDFARVLAQLTKSSWRKQADSETDEDVLVEEEVSCYGKDIPFPEEELVKQDSLNGEDMLEGHAPGNLMISTMAFNAVEAKLSCVTSIEAPFNLNRPVGVLEHSSGNIIVSDTFNDRVLILNNDGAPIGLAGPSMGFRRPSSVVELWDGSFAVICSNFIAVFDAEGTYTKILGKNLLQKPYGLSLTEDGKLLTVETAYLGCLIIVTICPELKLELSRLRVPLQLPTNQEVLSKPRFTASYKDKIYVGDLGLNCIYEVNYTSGCLLSIFGSTGSEPGCLIDPSGITCDPNGNIFVADSRNHRIQVFDDCKRFICIIDVDYPLNRPSGIYLARSDHLLVLNYWENSVAKYQLTYKFM</sequence>
<accession>A0A0P4WC73</accession>
<dbReference type="InterPro" id="IPR001258">
    <property type="entry name" value="NHL_repeat"/>
</dbReference>
<organism evidence="5">
    <name type="scientific">Scylla olivacea</name>
    <name type="common">Orange mud crab</name>
    <name type="synonym">Cancer olivacea</name>
    <dbReference type="NCBI Taxonomy" id="85551"/>
    <lineage>
        <taxon>Eukaryota</taxon>
        <taxon>Metazoa</taxon>
        <taxon>Ecdysozoa</taxon>
        <taxon>Arthropoda</taxon>
        <taxon>Crustacea</taxon>
        <taxon>Multicrustacea</taxon>
        <taxon>Malacostraca</taxon>
        <taxon>Eumalacostraca</taxon>
        <taxon>Eucarida</taxon>
        <taxon>Decapoda</taxon>
        <taxon>Pleocyemata</taxon>
        <taxon>Brachyura</taxon>
        <taxon>Eubrachyura</taxon>
        <taxon>Portunoidea</taxon>
        <taxon>Portunidae</taxon>
        <taxon>Portuninae</taxon>
        <taxon>Scylla</taxon>
    </lineage>
</organism>
<dbReference type="SUPFAM" id="SSF101898">
    <property type="entry name" value="NHL repeat"/>
    <property type="match status" value="1"/>
</dbReference>
<feature type="repeat" description="NHL" evidence="2">
    <location>
        <begin position="781"/>
        <end position="824"/>
    </location>
</feature>
<feature type="region of interest" description="Disordered" evidence="4">
    <location>
        <begin position="320"/>
        <end position="347"/>
    </location>
</feature>
<feature type="compositionally biased region" description="Low complexity" evidence="4">
    <location>
        <begin position="322"/>
        <end position="347"/>
    </location>
</feature>
<dbReference type="Gene3D" id="2.120.10.30">
    <property type="entry name" value="TolB, C-terminal domain"/>
    <property type="match status" value="2"/>
</dbReference>
<dbReference type="InterPro" id="IPR050952">
    <property type="entry name" value="TRIM-NHL_E3_ligases"/>
</dbReference>
<protein>
    <recommendedName>
        <fullName evidence="6">SMP-30/Gluconolactonase/LRE-like region domain-containing protein</fullName>
    </recommendedName>
</protein>
<feature type="coiled-coil region" evidence="3">
    <location>
        <begin position="38"/>
        <end position="65"/>
    </location>
</feature>
<evidence type="ECO:0000256" key="3">
    <source>
        <dbReference type="SAM" id="Coils"/>
    </source>
</evidence>
<evidence type="ECO:0000256" key="2">
    <source>
        <dbReference type="PROSITE-ProRule" id="PRU00504"/>
    </source>
</evidence>
<dbReference type="GO" id="GO:0000209">
    <property type="term" value="P:protein polyubiquitination"/>
    <property type="evidence" value="ECO:0007669"/>
    <property type="project" value="TreeGrafter"/>
</dbReference>